<sequence length="75" mass="7463">MTTTPGALVAVAEPFLGADAIAEIEAGLRALQATGAGEQVHRLVVPSLPVGSVLTVGLGKPRSGGRRTSFAGPRG</sequence>
<protein>
    <submittedName>
        <fullName evidence="1">Uncharacterized protein</fullName>
    </submittedName>
</protein>
<dbReference type="AlphaFoldDB" id="A0A7G1IGA3"/>
<dbReference type="InterPro" id="IPR043472">
    <property type="entry name" value="Macro_dom-like"/>
</dbReference>
<dbReference type="Proteomes" id="UP000516380">
    <property type="component" value="Chromosome"/>
</dbReference>
<evidence type="ECO:0000313" key="1">
    <source>
        <dbReference type="EMBL" id="BCI87548.1"/>
    </source>
</evidence>
<keyword evidence="2" id="KW-1185">Reference proteome</keyword>
<accession>A0A7G1IGA3</accession>
<dbReference type="EMBL" id="AP023343">
    <property type="protein sequence ID" value="BCI87548.1"/>
    <property type="molecule type" value="Genomic_DNA"/>
</dbReference>
<dbReference type="SUPFAM" id="SSF52949">
    <property type="entry name" value="Macro domain-like"/>
    <property type="match status" value="1"/>
</dbReference>
<organism evidence="1 2">
    <name type="scientific">Mycobacterium kansasii</name>
    <dbReference type="NCBI Taxonomy" id="1768"/>
    <lineage>
        <taxon>Bacteria</taxon>
        <taxon>Bacillati</taxon>
        <taxon>Actinomycetota</taxon>
        <taxon>Actinomycetes</taxon>
        <taxon>Mycobacteriales</taxon>
        <taxon>Mycobacteriaceae</taxon>
        <taxon>Mycobacterium</taxon>
    </lineage>
</organism>
<evidence type="ECO:0000313" key="2">
    <source>
        <dbReference type="Proteomes" id="UP000516380"/>
    </source>
</evidence>
<proteinExistence type="predicted"/>
<gene>
    <name evidence="1" type="ORF">NIIDMKKI_27540</name>
</gene>
<name>A0A7G1IGA3_MYCKA</name>
<reference evidence="1 2" key="1">
    <citation type="submission" date="2020-07" db="EMBL/GenBank/DDBJ databases">
        <title>Mycobacterium kansasii (former subtype) with zoonotic potential isolated from diseased indoor pet cat, Japan.</title>
        <authorList>
            <person name="Fukano H."/>
            <person name="Terazono T."/>
            <person name="Hoshino Y."/>
        </authorList>
    </citation>
    <scope>NUCLEOTIDE SEQUENCE [LARGE SCALE GENOMIC DNA]</scope>
    <source>
        <strain evidence="1 2">Kuro-I</strain>
    </source>
</reference>